<proteinExistence type="predicted"/>
<evidence type="ECO:0000313" key="2">
    <source>
        <dbReference type="EMBL" id="MCM2579969.1"/>
    </source>
</evidence>
<evidence type="ECO:0000256" key="1">
    <source>
        <dbReference type="SAM" id="MobiDB-lite"/>
    </source>
</evidence>
<reference evidence="2" key="1">
    <citation type="journal article" date="2023" name="Int. J. Syst. Evol. Microbiol.">
        <title>Streptomyces meridianus sp. nov. isolated from brackish water of the Tagus estuary in Alcochete, Portugal.</title>
        <authorList>
            <person name="Santos J.D.N."/>
            <person name="Klimek D."/>
            <person name="Calusinska M."/>
            <person name="Lobo Da Cunha A."/>
            <person name="Catita J."/>
            <person name="Goncalves H."/>
            <person name="Gonzalez I."/>
            <person name="Reyes F."/>
            <person name="Lage O.M."/>
        </authorList>
    </citation>
    <scope>NUCLEOTIDE SEQUENCE</scope>
    <source>
        <strain evidence="2">MTZ3.1</strain>
    </source>
</reference>
<gene>
    <name evidence="2" type="ORF">M1E25_21915</name>
</gene>
<feature type="compositionally biased region" description="Low complexity" evidence="1">
    <location>
        <begin position="10"/>
        <end position="24"/>
    </location>
</feature>
<protein>
    <submittedName>
        <fullName evidence="2">Gas vesicle protein</fullName>
    </submittedName>
</protein>
<comment type="caution">
    <text evidence="2">The sequence shown here is derived from an EMBL/GenBank/DDBJ whole genome shotgun (WGS) entry which is preliminary data.</text>
</comment>
<accession>A0ABT0XBR4</accession>
<organism evidence="2 3">
    <name type="scientific">Streptomyces meridianus</name>
    <dbReference type="NCBI Taxonomy" id="2938945"/>
    <lineage>
        <taxon>Bacteria</taxon>
        <taxon>Bacillati</taxon>
        <taxon>Actinomycetota</taxon>
        <taxon>Actinomycetes</taxon>
        <taxon>Kitasatosporales</taxon>
        <taxon>Streptomycetaceae</taxon>
        <taxon>Streptomyces</taxon>
    </lineage>
</organism>
<dbReference type="Proteomes" id="UP001167160">
    <property type="component" value="Unassembled WGS sequence"/>
</dbReference>
<dbReference type="EMBL" id="JAMQGM010000049">
    <property type="protein sequence ID" value="MCM2579969.1"/>
    <property type="molecule type" value="Genomic_DNA"/>
</dbReference>
<dbReference type="PIRSF" id="PIRSF028743">
    <property type="entry name" value="GvpO_protein"/>
    <property type="match status" value="1"/>
</dbReference>
<keyword evidence="3" id="KW-1185">Reference proteome</keyword>
<sequence>MTEQREGRTRTASKTTASRRTTARGPQEAARRAGDSLTELIGHPLEGVSAVCRTEQGWRVHVDVMEVPRIPDTTSLLATYEVEIDQDGELMQYRRVRRYRRGWADD</sequence>
<dbReference type="InterPro" id="IPR008634">
    <property type="entry name" value="Gas-vesicle_GvpO"/>
</dbReference>
<dbReference type="Pfam" id="PF05800">
    <property type="entry name" value="GvpO"/>
    <property type="match status" value="1"/>
</dbReference>
<feature type="region of interest" description="Disordered" evidence="1">
    <location>
        <begin position="1"/>
        <end position="34"/>
    </location>
</feature>
<name>A0ABT0XBR4_9ACTN</name>
<evidence type="ECO:0000313" key="3">
    <source>
        <dbReference type="Proteomes" id="UP001167160"/>
    </source>
</evidence>
<dbReference type="RefSeq" id="WP_251418409.1">
    <property type="nucleotide sequence ID" value="NZ_JAMQGM010000049.1"/>
</dbReference>